<dbReference type="HOGENOM" id="CLU_2931156_0_0_5"/>
<protein>
    <submittedName>
        <fullName evidence="2">Uncharacterized protein</fullName>
    </submittedName>
</protein>
<dbReference type="EMBL" id="CP002395">
    <property type="protein sequence ID" value="ADU11857.1"/>
    <property type="molecule type" value="Genomic_DNA"/>
</dbReference>
<dbReference type="STRING" id="573065.Astex_0156"/>
<evidence type="ECO:0000256" key="1">
    <source>
        <dbReference type="SAM" id="Phobius"/>
    </source>
</evidence>
<keyword evidence="1" id="KW-0812">Transmembrane</keyword>
<gene>
    <name evidence="2" type="ordered locus">Astex_0156</name>
</gene>
<accession>E8RNU4</accession>
<name>E8RNU4_ASTEC</name>
<feature type="transmembrane region" description="Helical" evidence="1">
    <location>
        <begin position="29"/>
        <end position="46"/>
    </location>
</feature>
<keyword evidence="3" id="KW-1185">Reference proteome</keyword>
<evidence type="ECO:0000313" key="3">
    <source>
        <dbReference type="Proteomes" id="UP000001492"/>
    </source>
</evidence>
<dbReference type="KEGG" id="aex:Astex_0156"/>
<keyword evidence="1" id="KW-1133">Transmembrane helix</keyword>
<dbReference type="AlphaFoldDB" id="E8RNU4"/>
<evidence type="ECO:0000313" key="2">
    <source>
        <dbReference type="EMBL" id="ADU11857.1"/>
    </source>
</evidence>
<sequence length="60" mass="7183">MKRGRIFYMYLAFFGLSIAGALIQSIYVFFAAPIVAIVIFISFDNWRDMYRRHKQKRSEK</sequence>
<proteinExistence type="predicted"/>
<keyword evidence="1" id="KW-0472">Membrane</keyword>
<organism evidence="2 3">
    <name type="scientific">Asticcacaulis excentricus (strain ATCC 15261 / DSM 4724 / KCTC 12464 / NCIMB 9791 / VKM B-1370 / CB 48)</name>
    <dbReference type="NCBI Taxonomy" id="573065"/>
    <lineage>
        <taxon>Bacteria</taxon>
        <taxon>Pseudomonadati</taxon>
        <taxon>Pseudomonadota</taxon>
        <taxon>Alphaproteobacteria</taxon>
        <taxon>Caulobacterales</taxon>
        <taxon>Caulobacteraceae</taxon>
        <taxon>Asticcacaulis</taxon>
    </lineage>
</organism>
<reference evidence="3" key="1">
    <citation type="submission" date="2010-12" db="EMBL/GenBank/DDBJ databases">
        <title>Complete sequence of chromosome 1 of Asticcacaulis excentricus CB 48.</title>
        <authorList>
            <consortium name="US DOE Joint Genome Institute"/>
            <person name="Lucas S."/>
            <person name="Copeland A."/>
            <person name="Lapidus A."/>
            <person name="Cheng J.-F."/>
            <person name="Bruce D."/>
            <person name="Goodwin L."/>
            <person name="Pitluck S."/>
            <person name="Teshima H."/>
            <person name="Davenport K."/>
            <person name="Detter J.C."/>
            <person name="Han C."/>
            <person name="Tapia R."/>
            <person name="Land M."/>
            <person name="Hauser L."/>
            <person name="Jeffries C."/>
            <person name="Kyrpides N."/>
            <person name="Ivanova N."/>
            <person name="Ovchinnikova G."/>
            <person name="Brun Y.V."/>
            <person name="Woyke T."/>
        </authorList>
    </citation>
    <scope>NUCLEOTIDE SEQUENCE [LARGE SCALE GENOMIC DNA]</scope>
    <source>
        <strain evidence="3">ATCC 15261 / DSM 4724 / KCTC 12464 / NCIMB 9791 / VKM B-1370 / CB 48</strain>
    </source>
</reference>
<dbReference type="Proteomes" id="UP000001492">
    <property type="component" value="Chromosome 1"/>
</dbReference>